<reference evidence="1 2" key="1">
    <citation type="submission" date="2019-05" db="EMBL/GenBank/DDBJ databases">
        <title>Another draft genome of Portunus trituberculatus and its Hox gene families provides insights of decapod evolution.</title>
        <authorList>
            <person name="Jeong J.-H."/>
            <person name="Song I."/>
            <person name="Kim S."/>
            <person name="Choi T."/>
            <person name="Kim D."/>
            <person name="Ryu S."/>
            <person name="Kim W."/>
        </authorList>
    </citation>
    <scope>NUCLEOTIDE SEQUENCE [LARGE SCALE GENOMIC DNA]</scope>
    <source>
        <tissue evidence="1">Muscle</tissue>
    </source>
</reference>
<keyword evidence="2" id="KW-1185">Reference proteome</keyword>
<evidence type="ECO:0000313" key="1">
    <source>
        <dbReference type="EMBL" id="MPC73967.1"/>
    </source>
</evidence>
<gene>
    <name evidence="1" type="ORF">E2C01_068310</name>
</gene>
<dbReference type="Proteomes" id="UP000324222">
    <property type="component" value="Unassembled WGS sequence"/>
</dbReference>
<sequence>MCTYPSTPKLIHSLSTILLALPSTIPPLLTLPFHFLRHLVTVSLSLPCHVADLRQRLRSLAASLVASIKASVNKSLDC</sequence>
<dbReference type="EMBL" id="VSRR010037931">
    <property type="protein sequence ID" value="MPC73967.1"/>
    <property type="molecule type" value="Genomic_DNA"/>
</dbReference>
<dbReference type="AlphaFoldDB" id="A0A5B7HXJ5"/>
<organism evidence="1 2">
    <name type="scientific">Portunus trituberculatus</name>
    <name type="common">Swimming crab</name>
    <name type="synonym">Neptunus trituberculatus</name>
    <dbReference type="NCBI Taxonomy" id="210409"/>
    <lineage>
        <taxon>Eukaryota</taxon>
        <taxon>Metazoa</taxon>
        <taxon>Ecdysozoa</taxon>
        <taxon>Arthropoda</taxon>
        <taxon>Crustacea</taxon>
        <taxon>Multicrustacea</taxon>
        <taxon>Malacostraca</taxon>
        <taxon>Eumalacostraca</taxon>
        <taxon>Eucarida</taxon>
        <taxon>Decapoda</taxon>
        <taxon>Pleocyemata</taxon>
        <taxon>Brachyura</taxon>
        <taxon>Eubrachyura</taxon>
        <taxon>Portunoidea</taxon>
        <taxon>Portunidae</taxon>
        <taxon>Portuninae</taxon>
        <taxon>Portunus</taxon>
    </lineage>
</organism>
<proteinExistence type="predicted"/>
<comment type="caution">
    <text evidence="1">The sequence shown here is derived from an EMBL/GenBank/DDBJ whole genome shotgun (WGS) entry which is preliminary data.</text>
</comment>
<evidence type="ECO:0000313" key="2">
    <source>
        <dbReference type="Proteomes" id="UP000324222"/>
    </source>
</evidence>
<name>A0A5B7HXJ5_PORTR</name>
<protein>
    <submittedName>
        <fullName evidence="1">Uncharacterized protein</fullName>
    </submittedName>
</protein>
<accession>A0A5B7HXJ5</accession>